<protein>
    <submittedName>
        <fullName evidence="1">15851_t:CDS:1</fullName>
    </submittedName>
</protein>
<proteinExistence type="predicted"/>
<gene>
    <name evidence="1" type="ORF">FMOSSE_LOCUS5790</name>
</gene>
<comment type="caution">
    <text evidence="1">The sequence shown here is derived from an EMBL/GenBank/DDBJ whole genome shotgun (WGS) entry which is preliminary data.</text>
</comment>
<dbReference type="EMBL" id="CAJVPP010001147">
    <property type="protein sequence ID" value="CAG8537009.1"/>
    <property type="molecule type" value="Genomic_DNA"/>
</dbReference>
<dbReference type="AlphaFoldDB" id="A0A9N9ANJ6"/>
<sequence length="104" mass="11710">MYNVKALIVSRVSIFQNFAILMVLNRLKLDNLEKISIEDVYNEQVCCPIAGNIIPFNIVVDKLTIQLPDLMATGCPTYLPHSMLAEKRSGVLGVLSNEFQFAMY</sequence>
<organism evidence="1 2">
    <name type="scientific">Funneliformis mosseae</name>
    <name type="common">Endomycorrhizal fungus</name>
    <name type="synonym">Glomus mosseae</name>
    <dbReference type="NCBI Taxonomy" id="27381"/>
    <lineage>
        <taxon>Eukaryota</taxon>
        <taxon>Fungi</taxon>
        <taxon>Fungi incertae sedis</taxon>
        <taxon>Mucoromycota</taxon>
        <taxon>Glomeromycotina</taxon>
        <taxon>Glomeromycetes</taxon>
        <taxon>Glomerales</taxon>
        <taxon>Glomeraceae</taxon>
        <taxon>Funneliformis</taxon>
    </lineage>
</organism>
<evidence type="ECO:0000313" key="1">
    <source>
        <dbReference type="EMBL" id="CAG8537009.1"/>
    </source>
</evidence>
<reference evidence="1" key="1">
    <citation type="submission" date="2021-06" db="EMBL/GenBank/DDBJ databases">
        <authorList>
            <person name="Kallberg Y."/>
            <person name="Tangrot J."/>
            <person name="Rosling A."/>
        </authorList>
    </citation>
    <scope>NUCLEOTIDE SEQUENCE</scope>
    <source>
        <strain evidence="1">87-6 pot B 2015</strain>
    </source>
</reference>
<accession>A0A9N9ANJ6</accession>
<evidence type="ECO:0000313" key="2">
    <source>
        <dbReference type="Proteomes" id="UP000789375"/>
    </source>
</evidence>
<keyword evidence="2" id="KW-1185">Reference proteome</keyword>
<name>A0A9N9ANJ6_FUNMO</name>
<dbReference type="Proteomes" id="UP000789375">
    <property type="component" value="Unassembled WGS sequence"/>
</dbReference>